<gene>
    <name evidence="2" type="ORF">BT96DRAFT_461073</name>
</gene>
<name>A0A6A4IH32_9AGAR</name>
<dbReference type="Proteomes" id="UP000799118">
    <property type="component" value="Unassembled WGS sequence"/>
</dbReference>
<feature type="region of interest" description="Disordered" evidence="1">
    <location>
        <begin position="41"/>
        <end position="68"/>
    </location>
</feature>
<feature type="compositionally biased region" description="Basic and acidic residues" evidence="1">
    <location>
        <begin position="49"/>
        <end position="68"/>
    </location>
</feature>
<proteinExistence type="predicted"/>
<sequence length="115" mass="12911">MSFARQALQVGLSSRFRLASSSPLPSVALRSALIQPRLLHSSQCSHAAEPSHNHDHGTERHTEHLHSDMKLLHGRYPERPLYADLDSNVDHLKTGERAIDKAVHLFFLTEIMRGA</sequence>
<accession>A0A6A4IH32</accession>
<evidence type="ECO:0000313" key="3">
    <source>
        <dbReference type="Proteomes" id="UP000799118"/>
    </source>
</evidence>
<keyword evidence="3" id="KW-1185">Reference proteome</keyword>
<protein>
    <submittedName>
        <fullName evidence="2">Uncharacterized protein</fullName>
    </submittedName>
</protein>
<reference evidence="2" key="1">
    <citation type="journal article" date="2019" name="Environ. Microbiol.">
        <title>Fungal ecological strategies reflected in gene transcription - a case study of two litter decomposers.</title>
        <authorList>
            <person name="Barbi F."/>
            <person name="Kohler A."/>
            <person name="Barry K."/>
            <person name="Baskaran P."/>
            <person name="Daum C."/>
            <person name="Fauchery L."/>
            <person name="Ihrmark K."/>
            <person name="Kuo A."/>
            <person name="LaButti K."/>
            <person name="Lipzen A."/>
            <person name="Morin E."/>
            <person name="Grigoriev I.V."/>
            <person name="Henrissat B."/>
            <person name="Lindahl B."/>
            <person name="Martin F."/>
        </authorList>
    </citation>
    <scope>NUCLEOTIDE SEQUENCE</scope>
    <source>
        <strain evidence="2">JB14</strain>
    </source>
</reference>
<dbReference type="OrthoDB" id="2675148at2759"/>
<evidence type="ECO:0000256" key="1">
    <source>
        <dbReference type="SAM" id="MobiDB-lite"/>
    </source>
</evidence>
<organism evidence="2 3">
    <name type="scientific">Gymnopus androsaceus JB14</name>
    <dbReference type="NCBI Taxonomy" id="1447944"/>
    <lineage>
        <taxon>Eukaryota</taxon>
        <taxon>Fungi</taxon>
        <taxon>Dikarya</taxon>
        <taxon>Basidiomycota</taxon>
        <taxon>Agaricomycotina</taxon>
        <taxon>Agaricomycetes</taxon>
        <taxon>Agaricomycetidae</taxon>
        <taxon>Agaricales</taxon>
        <taxon>Marasmiineae</taxon>
        <taxon>Omphalotaceae</taxon>
        <taxon>Gymnopus</taxon>
    </lineage>
</organism>
<evidence type="ECO:0000313" key="2">
    <source>
        <dbReference type="EMBL" id="KAE9409926.1"/>
    </source>
</evidence>
<dbReference type="AlphaFoldDB" id="A0A6A4IH32"/>
<dbReference type="EMBL" id="ML769386">
    <property type="protein sequence ID" value="KAE9409926.1"/>
    <property type="molecule type" value="Genomic_DNA"/>
</dbReference>